<proteinExistence type="predicted"/>
<dbReference type="Pfam" id="PF00149">
    <property type="entry name" value="Metallophos"/>
    <property type="match status" value="1"/>
</dbReference>
<comment type="caution">
    <text evidence="2">The sequence shown here is derived from an EMBL/GenBank/DDBJ whole genome shotgun (WGS) entry which is preliminary data.</text>
</comment>
<gene>
    <name evidence="2" type="ORF">FC678_21470</name>
</gene>
<dbReference type="InterPro" id="IPR029052">
    <property type="entry name" value="Metallo-depent_PP-like"/>
</dbReference>
<dbReference type="SUPFAM" id="SSF56300">
    <property type="entry name" value="Metallo-dependent phosphatases"/>
    <property type="match status" value="1"/>
</dbReference>
<dbReference type="Proteomes" id="UP000309170">
    <property type="component" value="Unassembled WGS sequence"/>
</dbReference>
<protein>
    <submittedName>
        <fullName evidence="2">Metallophosphoesterase</fullName>
    </submittedName>
</protein>
<accession>A0A9X8ZDT5</accession>
<evidence type="ECO:0000313" key="3">
    <source>
        <dbReference type="Proteomes" id="UP000309170"/>
    </source>
</evidence>
<dbReference type="RefSeq" id="WP_137024356.1">
    <property type="nucleotide sequence ID" value="NZ_SZNT01000427.1"/>
</dbReference>
<dbReference type="InterPro" id="IPR050535">
    <property type="entry name" value="DNA_Repair-Maintenance_Comp"/>
</dbReference>
<dbReference type="GO" id="GO:0016787">
    <property type="term" value="F:hydrolase activity"/>
    <property type="evidence" value="ECO:0007669"/>
    <property type="project" value="InterPro"/>
</dbReference>
<feature type="non-terminal residue" evidence="2">
    <location>
        <position position="323"/>
    </location>
</feature>
<dbReference type="CDD" id="cd00838">
    <property type="entry name" value="MPP_superfamily"/>
    <property type="match status" value="1"/>
</dbReference>
<reference evidence="2 3" key="1">
    <citation type="journal article" date="2019" name="Environ. Microbiol.">
        <title>An active ?-lactamase is a part of an orchestrated cell wall stress resistance network of Bacillus subtilis and related rhizosphere species.</title>
        <authorList>
            <person name="Bucher T."/>
            <person name="Keren-Paz A."/>
            <person name="Hausser J."/>
            <person name="Olender T."/>
            <person name="Cytryn E."/>
            <person name="Kolodkin-Gal I."/>
        </authorList>
    </citation>
    <scope>NUCLEOTIDE SEQUENCE [LARGE SCALE GENOMIC DNA]</scope>
    <source>
        <strain evidence="2 3">I4</strain>
    </source>
</reference>
<evidence type="ECO:0000259" key="1">
    <source>
        <dbReference type="Pfam" id="PF00149"/>
    </source>
</evidence>
<sequence>MRDNLIDYLGELKDEINFSFLLLTGDIAHQGDHYNEEVKKFLNDVLEIIDISKKDVHIIPGNHDITRDKMRSLIIEGILGSKNASDELDNVDPKTYLGLLEGQSNFFEFYKGFLGTDYPQDELHFLKSSEQYNIFSMNTCLISHKKGEEGHLLIGRKKFYEAIKDMKKLDCENKINIAIGHHTLNCIETSERNSILANFDDSKIDIYLSGHVHDPSYNVTINSSASPFFELTSGAVVSDDYAIPGFVVVDVDLDNGEAEACYHIWNTTNDYWTVNNQVNRRTKNGKLDFKIERLEKKKENQIELIPEDSIDELESADIDENEF</sequence>
<dbReference type="AlphaFoldDB" id="A0A9X8ZDT5"/>
<dbReference type="PANTHER" id="PTHR30337">
    <property type="entry name" value="COMPONENT OF ATP-DEPENDENT DSDNA EXONUCLEASE"/>
    <property type="match status" value="1"/>
</dbReference>
<dbReference type="InterPro" id="IPR004843">
    <property type="entry name" value="Calcineurin-like_PHP"/>
</dbReference>
<dbReference type="Gene3D" id="3.60.21.10">
    <property type="match status" value="1"/>
</dbReference>
<dbReference type="PANTHER" id="PTHR30337:SF0">
    <property type="entry name" value="NUCLEASE SBCCD SUBUNIT D"/>
    <property type="match status" value="1"/>
</dbReference>
<evidence type="ECO:0000313" key="2">
    <source>
        <dbReference type="EMBL" id="TKH08045.1"/>
    </source>
</evidence>
<feature type="domain" description="Calcineurin-like phosphoesterase" evidence="1">
    <location>
        <begin position="3"/>
        <end position="215"/>
    </location>
</feature>
<organism evidence="2 3">
    <name type="scientific">Peribacillus simplex</name>
    <dbReference type="NCBI Taxonomy" id="1478"/>
    <lineage>
        <taxon>Bacteria</taxon>
        <taxon>Bacillati</taxon>
        <taxon>Bacillota</taxon>
        <taxon>Bacilli</taxon>
        <taxon>Bacillales</taxon>
        <taxon>Bacillaceae</taxon>
        <taxon>Peribacillus</taxon>
    </lineage>
</organism>
<name>A0A9X8ZDT5_9BACI</name>
<dbReference type="EMBL" id="SZNT01000427">
    <property type="protein sequence ID" value="TKH08045.1"/>
    <property type="molecule type" value="Genomic_DNA"/>
</dbReference>